<comment type="caution">
    <text evidence="7">The sequence shown here is derived from an EMBL/GenBank/DDBJ whole genome shotgun (WGS) entry which is preliminary data.</text>
</comment>
<dbReference type="InterPro" id="IPR044068">
    <property type="entry name" value="CB"/>
</dbReference>
<organism evidence="7 8">
    <name type="scientific">Ectobacillus funiculus</name>
    <dbReference type="NCBI Taxonomy" id="137993"/>
    <lineage>
        <taxon>Bacteria</taxon>
        <taxon>Bacillati</taxon>
        <taxon>Bacillota</taxon>
        <taxon>Bacilli</taxon>
        <taxon>Bacillales</taxon>
        <taxon>Bacillaceae</taxon>
        <taxon>Ectobacillus</taxon>
    </lineage>
</organism>
<evidence type="ECO:0000259" key="6">
    <source>
        <dbReference type="PROSITE" id="PS51900"/>
    </source>
</evidence>
<feature type="domain" description="Core-binding (CB)" evidence="6">
    <location>
        <begin position="64"/>
        <end position="166"/>
    </location>
</feature>
<comment type="similarity">
    <text evidence="1">Belongs to the 'phage' integrase family.</text>
</comment>
<gene>
    <name evidence="7" type="ORF">ACFFMS_18845</name>
</gene>
<accession>A0ABV5WJJ0</accession>
<evidence type="ECO:0000313" key="8">
    <source>
        <dbReference type="Proteomes" id="UP001589609"/>
    </source>
</evidence>
<sequence>MLELIKRNTSENSPITKSLSTMDLLHMIQDEKVKEEMINDQYLPVLRSLVYENEENNKHRFEGFTDVEMIYYFVHRQKHVDRSEKLSETTVKDYVRDIFQFYKHWLQYLASSHYKKEGETGNYLQFLEPRHIEMYQTDWMPEKAGYKPATIARKSIVIRGFLRWLYKEGYLKTPLHSYFVSSAVKQKHTPNRDLTYEEVKMLLEYWKEKNHPINYAILTLLATTGLRIQEVCKAKWSELFYDSSTGHYFLSSKGKNEKHRDALIFPYVLEALKDCRRRRRLPVELNRLDETPLIPTRNQEFYDYTYLSRYVKKVIKETQLPFLETKPSDITPHWFRHFFANHSLDNGANLEYIRQTLGHSMLKTTLGYLNKNIERKNNAALLWQQEEF</sequence>
<evidence type="ECO:0000256" key="2">
    <source>
        <dbReference type="ARBA" id="ARBA00023125"/>
    </source>
</evidence>
<dbReference type="InterPro" id="IPR013762">
    <property type="entry name" value="Integrase-like_cat_sf"/>
</dbReference>
<dbReference type="CDD" id="cd00397">
    <property type="entry name" value="DNA_BRE_C"/>
    <property type="match status" value="1"/>
</dbReference>
<dbReference type="InterPro" id="IPR010998">
    <property type="entry name" value="Integrase_recombinase_N"/>
</dbReference>
<dbReference type="InterPro" id="IPR050090">
    <property type="entry name" value="Tyrosine_recombinase_XerCD"/>
</dbReference>
<proteinExistence type="inferred from homology"/>
<dbReference type="PROSITE" id="PS51900">
    <property type="entry name" value="CB"/>
    <property type="match status" value="1"/>
</dbReference>
<keyword evidence="2 4" id="KW-0238">DNA-binding</keyword>
<keyword evidence="3" id="KW-0233">DNA recombination</keyword>
<protein>
    <submittedName>
        <fullName evidence="7">Tyrosine-type recombinase/integrase</fullName>
    </submittedName>
</protein>
<dbReference type="Gene3D" id="1.10.443.10">
    <property type="entry name" value="Intergrase catalytic core"/>
    <property type="match status" value="1"/>
</dbReference>
<dbReference type="PANTHER" id="PTHR30349:SF41">
    <property type="entry name" value="INTEGRASE_RECOMBINASE PROTEIN MJ0367-RELATED"/>
    <property type="match status" value="1"/>
</dbReference>
<evidence type="ECO:0000256" key="3">
    <source>
        <dbReference type="ARBA" id="ARBA00023172"/>
    </source>
</evidence>
<dbReference type="SUPFAM" id="SSF56349">
    <property type="entry name" value="DNA breaking-rejoining enzymes"/>
    <property type="match status" value="1"/>
</dbReference>
<feature type="domain" description="Tyr recombinase" evidence="5">
    <location>
        <begin position="189"/>
        <end position="381"/>
    </location>
</feature>
<dbReference type="InterPro" id="IPR011010">
    <property type="entry name" value="DNA_brk_join_enz"/>
</dbReference>
<dbReference type="Pfam" id="PF00589">
    <property type="entry name" value="Phage_integrase"/>
    <property type="match status" value="1"/>
</dbReference>
<evidence type="ECO:0000313" key="7">
    <source>
        <dbReference type="EMBL" id="MFB9760388.1"/>
    </source>
</evidence>
<dbReference type="PROSITE" id="PS51898">
    <property type="entry name" value="TYR_RECOMBINASE"/>
    <property type="match status" value="1"/>
</dbReference>
<dbReference type="Proteomes" id="UP001589609">
    <property type="component" value="Unassembled WGS sequence"/>
</dbReference>
<evidence type="ECO:0000256" key="1">
    <source>
        <dbReference type="ARBA" id="ARBA00008857"/>
    </source>
</evidence>
<reference evidence="7 8" key="1">
    <citation type="submission" date="2024-09" db="EMBL/GenBank/DDBJ databases">
        <authorList>
            <person name="Sun Q."/>
            <person name="Mori K."/>
        </authorList>
    </citation>
    <scope>NUCLEOTIDE SEQUENCE [LARGE SCALE GENOMIC DNA]</scope>
    <source>
        <strain evidence="7 8">JCM 11201</strain>
    </source>
</reference>
<dbReference type="RefSeq" id="WP_379950704.1">
    <property type="nucleotide sequence ID" value="NZ_JBHMAF010000138.1"/>
</dbReference>
<evidence type="ECO:0000259" key="5">
    <source>
        <dbReference type="PROSITE" id="PS51898"/>
    </source>
</evidence>
<dbReference type="EMBL" id="JBHMAF010000138">
    <property type="protein sequence ID" value="MFB9760388.1"/>
    <property type="molecule type" value="Genomic_DNA"/>
</dbReference>
<name>A0ABV5WJJ0_9BACI</name>
<keyword evidence="8" id="KW-1185">Reference proteome</keyword>
<dbReference type="PANTHER" id="PTHR30349">
    <property type="entry name" value="PHAGE INTEGRASE-RELATED"/>
    <property type="match status" value="1"/>
</dbReference>
<dbReference type="Gene3D" id="1.10.150.130">
    <property type="match status" value="1"/>
</dbReference>
<evidence type="ECO:0000256" key="4">
    <source>
        <dbReference type="PROSITE-ProRule" id="PRU01248"/>
    </source>
</evidence>
<dbReference type="InterPro" id="IPR002104">
    <property type="entry name" value="Integrase_catalytic"/>
</dbReference>